<dbReference type="OrthoDB" id="2958217at2759"/>
<dbReference type="PANTHER" id="PTHR33112:SF9">
    <property type="entry name" value="HETEROKARYON INCOMPATIBILITY DOMAIN-CONTAINING PROTEIN"/>
    <property type="match status" value="1"/>
</dbReference>
<dbReference type="AlphaFoldDB" id="A0A9P4K4S5"/>
<evidence type="ECO:0000259" key="1">
    <source>
        <dbReference type="Pfam" id="PF06985"/>
    </source>
</evidence>
<accession>A0A9P4K4S5</accession>
<dbReference type="Pfam" id="PF06985">
    <property type="entry name" value="HET"/>
    <property type="match status" value="1"/>
</dbReference>
<comment type="caution">
    <text evidence="2">The sequence shown here is derived from an EMBL/GenBank/DDBJ whole genome shotgun (WGS) entry which is preliminary data.</text>
</comment>
<dbReference type="PANTHER" id="PTHR33112">
    <property type="entry name" value="DOMAIN PROTEIN, PUTATIVE-RELATED"/>
    <property type="match status" value="1"/>
</dbReference>
<dbReference type="EMBL" id="ML986638">
    <property type="protein sequence ID" value="KAF2262597.1"/>
    <property type="molecule type" value="Genomic_DNA"/>
</dbReference>
<gene>
    <name evidence="2" type="ORF">CC78DRAFT_467699</name>
</gene>
<sequence>MSSDGNPTFKWQLSFSAATPSRGFIFGIHFFCAPYNAKLSSYAPLVRSPIIRTTGVDFSSARRWLTQCLEDHKMCTSTHDHQAVLPSRLIKVWQENKLIRARLVEKEEIQTGCQYVTLSYRWVRGETFLLQGNCLSDLKREIPISQLPRRFLEALEIVLHLGYSYLWLDAICVLQDSPSDWEHEASRMADVYENAVFNIAATAPDVTHSSFFPSNFTKNRKPLTVPVKIQVTDGCLVGVYSIVQNDFWRVRVDEAPLNRRAWVLQERFFSPRILYLGSDQLLWECQELQASDAFATGIPQGMYNIRAMGYRPYRTIMKTYPDLAHEITKHTWYQIIRDYTCSDLTFPSDKLFAIAGIIKKFEVILYDKCIAGLWKKTFIQDLLWCRGFLVKDFPRPIDDRAPTWSWACLDCEIYFP</sequence>
<evidence type="ECO:0000313" key="3">
    <source>
        <dbReference type="Proteomes" id="UP000800093"/>
    </source>
</evidence>
<evidence type="ECO:0000313" key="2">
    <source>
        <dbReference type="EMBL" id="KAF2262597.1"/>
    </source>
</evidence>
<name>A0A9P4K4S5_9PLEO</name>
<proteinExistence type="predicted"/>
<dbReference type="InterPro" id="IPR010730">
    <property type="entry name" value="HET"/>
</dbReference>
<organism evidence="2 3">
    <name type="scientific">Lojkania enalia</name>
    <dbReference type="NCBI Taxonomy" id="147567"/>
    <lineage>
        <taxon>Eukaryota</taxon>
        <taxon>Fungi</taxon>
        <taxon>Dikarya</taxon>
        <taxon>Ascomycota</taxon>
        <taxon>Pezizomycotina</taxon>
        <taxon>Dothideomycetes</taxon>
        <taxon>Pleosporomycetidae</taxon>
        <taxon>Pleosporales</taxon>
        <taxon>Pleosporales incertae sedis</taxon>
        <taxon>Lojkania</taxon>
    </lineage>
</organism>
<protein>
    <submittedName>
        <fullName evidence="2">HET-domain-containing protein</fullName>
    </submittedName>
</protein>
<dbReference type="Proteomes" id="UP000800093">
    <property type="component" value="Unassembled WGS sequence"/>
</dbReference>
<reference evidence="3" key="1">
    <citation type="journal article" date="2020" name="Stud. Mycol.">
        <title>101 Dothideomycetes genomes: A test case for predicting lifestyles and emergence of pathogens.</title>
        <authorList>
            <person name="Haridas S."/>
            <person name="Albert R."/>
            <person name="Binder M."/>
            <person name="Bloem J."/>
            <person name="LaButti K."/>
            <person name="Salamov A."/>
            <person name="Andreopoulos B."/>
            <person name="Baker S."/>
            <person name="Barry K."/>
            <person name="Bills G."/>
            <person name="Bluhm B."/>
            <person name="Cannon C."/>
            <person name="Castanera R."/>
            <person name="Culley D."/>
            <person name="Daum C."/>
            <person name="Ezra D."/>
            <person name="Gonzalez J."/>
            <person name="Henrissat B."/>
            <person name="Kuo A."/>
            <person name="Liang C."/>
            <person name="Lipzen A."/>
            <person name="Lutzoni F."/>
            <person name="Magnuson J."/>
            <person name="Mondo S."/>
            <person name="Nolan M."/>
            <person name="Ohm R."/>
            <person name="Pangilinan J."/>
            <person name="Park H.-J."/>
            <person name="Ramirez L."/>
            <person name="Alfaro M."/>
            <person name="Sun H."/>
            <person name="Tritt A."/>
            <person name="Yoshinaga Y."/>
            <person name="Zwiers L.-H."/>
            <person name="Turgeon B."/>
            <person name="Goodwin S."/>
            <person name="Spatafora J."/>
            <person name="Crous P."/>
            <person name="Grigoriev I."/>
        </authorList>
    </citation>
    <scope>NUCLEOTIDE SEQUENCE [LARGE SCALE GENOMIC DNA]</scope>
    <source>
        <strain evidence="3">CBS 304.66</strain>
    </source>
</reference>
<feature type="non-terminal residue" evidence="2">
    <location>
        <position position="416"/>
    </location>
</feature>
<keyword evidence="3" id="KW-1185">Reference proteome</keyword>
<feature type="domain" description="Heterokaryon incompatibility" evidence="1">
    <location>
        <begin position="115"/>
        <end position="266"/>
    </location>
</feature>